<dbReference type="Proteomes" id="UP000669317">
    <property type="component" value="Unassembled WGS sequence"/>
</dbReference>
<gene>
    <name evidence="1" type="ORF">JWS04_04430</name>
</gene>
<protein>
    <submittedName>
        <fullName evidence="1">Uncharacterized protein</fullName>
    </submittedName>
</protein>
<evidence type="ECO:0000313" key="2">
    <source>
        <dbReference type="Proteomes" id="UP000669317"/>
    </source>
</evidence>
<organism evidence="1 2">
    <name type="scientific">Bradyrhizobium vignae</name>
    <dbReference type="NCBI Taxonomy" id="1549949"/>
    <lineage>
        <taxon>Bacteria</taxon>
        <taxon>Pseudomonadati</taxon>
        <taxon>Pseudomonadota</taxon>
        <taxon>Alphaproteobacteria</taxon>
        <taxon>Hyphomicrobiales</taxon>
        <taxon>Nitrobacteraceae</taxon>
        <taxon>Bradyrhizobium</taxon>
    </lineage>
</organism>
<evidence type="ECO:0000313" key="1">
    <source>
        <dbReference type="EMBL" id="MBP0110355.1"/>
    </source>
</evidence>
<name>A0ABS3ZRG2_9BRAD</name>
<comment type="caution">
    <text evidence="1">The sequence shown here is derived from an EMBL/GenBank/DDBJ whole genome shotgun (WGS) entry which is preliminary data.</text>
</comment>
<reference evidence="1 2" key="1">
    <citation type="submission" date="2021-03" db="EMBL/GenBank/DDBJ databases">
        <title>Genome Sequence of Bradyrhizobium vignae strain ISRA400.</title>
        <authorList>
            <person name="Tisa L.S."/>
            <person name="Svistoonoff S."/>
            <person name="Hocher V."/>
            <person name="Fall S."/>
            <person name="Zaiya A."/>
            <person name="Naing D."/>
            <person name="Niang N."/>
            <person name="Diouf A."/>
            <person name="Dasylva M.C."/>
            <person name="Toure O."/>
            <person name="Gueye M."/>
            <person name="Gully D."/>
            <person name="Tisseyre P."/>
            <person name="Simpson S."/>
            <person name="Morris K."/>
            <person name="Thomas W.K."/>
        </authorList>
    </citation>
    <scope>NUCLEOTIDE SEQUENCE [LARGE SCALE GENOMIC DNA]</scope>
    <source>
        <strain evidence="1 2">ISRA400</strain>
    </source>
</reference>
<accession>A0ABS3ZRG2</accession>
<dbReference type="RefSeq" id="WP_209294432.1">
    <property type="nucleotide sequence ID" value="NZ_JAGIKT010000007.1"/>
</dbReference>
<dbReference type="EMBL" id="JAGIKT010000007">
    <property type="protein sequence ID" value="MBP0110355.1"/>
    <property type="molecule type" value="Genomic_DNA"/>
</dbReference>
<keyword evidence="2" id="KW-1185">Reference proteome</keyword>
<proteinExistence type="predicted"/>
<sequence>MSIDGRCLVIGAALRVPLVLLALAGVLWCSVAQASFWLRREGRDISAGILIDDRFKRGILEDALARIEAYPEQPVVHPDVVRTEALVYLRVAEEATKRNGFDVVARNVQLVDQKVRTALVLNPADSFLWLMRYSAENERSGFDVRHLGYLDQSYAAGPREGWIALRRNRLAVAIFSILSETMRQRAASEFAELVAAGFIAEAALNLMSVGSEYRSLLLTSLEPVDVISREAFARYLLREGAKANVPGIELDERLWR</sequence>